<dbReference type="GO" id="GO:1990002">
    <property type="term" value="F:methylglyoxal reductase (NADPH) (acetol producing) activity"/>
    <property type="evidence" value="ECO:0007669"/>
    <property type="project" value="TreeGrafter"/>
</dbReference>
<keyword evidence="6" id="KW-1185">Reference proteome</keyword>
<dbReference type="AlphaFoldDB" id="V6LUY4"/>
<dbReference type="EMBL" id="KI545985">
    <property type="protein sequence ID" value="EST48442.1"/>
    <property type="molecule type" value="Genomic_DNA"/>
</dbReference>
<evidence type="ECO:0000256" key="1">
    <source>
        <dbReference type="ARBA" id="ARBA00023002"/>
    </source>
</evidence>
<dbReference type="GO" id="GO:0008106">
    <property type="term" value="F:alcohol dehydrogenase (NADP+) activity"/>
    <property type="evidence" value="ECO:0007669"/>
    <property type="project" value="TreeGrafter"/>
</dbReference>
<reference evidence="5" key="2">
    <citation type="submission" date="2020-12" db="EMBL/GenBank/DDBJ databases">
        <title>New Spironucleus salmonicida genome in near-complete chromosomes.</title>
        <authorList>
            <person name="Xu F."/>
            <person name="Kurt Z."/>
            <person name="Jimenez-Gonzalez A."/>
            <person name="Astvaldsson A."/>
            <person name="Andersson J.O."/>
            <person name="Svard S.G."/>
        </authorList>
    </citation>
    <scope>NUCLEOTIDE SEQUENCE</scope>
    <source>
        <strain evidence="5">ATCC 50377</strain>
    </source>
</reference>
<feature type="domain" description="Fe-containing alcohol dehydrogenase-like C-terminal" evidence="3">
    <location>
        <begin position="197"/>
        <end position="332"/>
    </location>
</feature>
<dbReference type="Pfam" id="PF00465">
    <property type="entry name" value="Fe-ADH"/>
    <property type="match status" value="1"/>
</dbReference>
<evidence type="ECO:0000313" key="4">
    <source>
        <dbReference type="EMBL" id="EST48442.1"/>
    </source>
</evidence>
<organism evidence="4">
    <name type="scientific">Spironucleus salmonicida</name>
    <dbReference type="NCBI Taxonomy" id="348837"/>
    <lineage>
        <taxon>Eukaryota</taxon>
        <taxon>Metamonada</taxon>
        <taxon>Diplomonadida</taxon>
        <taxon>Hexamitidae</taxon>
        <taxon>Hexamitinae</taxon>
        <taxon>Spironucleus</taxon>
    </lineage>
</organism>
<dbReference type="GO" id="GO:0005829">
    <property type="term" value="C:cytosol"/>
    <property type="evidence" value="ECO:0007669"/>
    <property type="project" value="TreeGrafter"/>
</dbReference>
<dbReference type="OrthoDB" id="339764at2759"/>
<accession>V6LUY4</accession>
<dbReference type="Gene3D" id="1.20.1090.10">
    <property type="entry name" value="Dehydroquinate synthase-like - alpha domain"/>
    <property type="match status" value="1"/>
</dbReference>
<dbReference type="InterPro" id="IPR056798">
    <property type="entry name" value="ADH_Fe_C"/>
</dbReference>
<gene>
    <name evidence="4" type="ORF">SS50377_11392</name>
    <name evidence="5" type="ORF">SS50377_28264</name>
</gene>
<dbReference type="FunFam" id="3.40.50.1970:FF:000003">
    <property type="entry name" value="Alcohol dehydrogenase, iron-containing"/>
    <property type="match status" value="1"/>
</dbReference>
<sequence length="395" mass="43654">MQDVTFHNPTKLIIKKDGSVDIVNFLVQDNIKSVLLLTGKTAVKKIGLFDKITAALKAQNIKFFECCEVRANPEIKLVISQVEFCRKNNVQAILCVGGGSCYDSAKAIAAGAKLPDDVPASKVWEFYEGTRVPTGALPIYGVLTISATASEHNNGGVVQDDEQHKKWSFASEFTFPVVSIVDPCLQVHLPWYQQVNGFVDATVHILEFMTCDDCPEKAEAAFSYNAAMIKTIIKCGDILQKDPKNYDARANFCWIASCALNQYSGFGFHGGDWAVHMMEHAMGAIDPTVSHGAGLGVAFPAFVKANSKRGLRTHCYDRIAKEVYGLEGTEGLIKGFQAQLKKWGHPLTLDELFAKKMGQTERKQLLDIYMMKPTCGYYADWCCPKDIAEDAYSMM</sequence>
<evidence type="ECO:0000259" key="3">
    <source>
        <dbReference type="Pfam" id="PF25137"/>
    </source>
</evidence>
<evidence type="ECO:0000313" key="6">
    <source>
        <dbReference type="Proteomes" id="UP000018208"/>
    </source>
</evidence>
<dbReference type="VEuPathDB" id="GiardiaDB:SS50377_28264"/>
<dbReference type="PANTHER" id="PTHR43633:SF1">
    <property type="entry name" value="ALCOHOL DEHYDROGENASE YQHD"/>
    <property type="match status" value="1"/>
</dbReference>
<dbReference type="PANTHER" id="PTHR43633">
    <property type="entry name" value="ALCOHOL DEHYDROGENASE YQHD"/>
    <property type="match status" value="1"/>
</dbReference>
<dbReference type="InterPro" id="IPR044731">
    <property type="entry name" value="BDH-like"/>
</dbReference>
<dbReference type="CDD" id="cd08187">
    <property type="entry name" value="BDH"/>
    <property type="match status" value="1"/>
</dbReference>
<proteinExistence type="predicted"/>
<dbReference type="GO" id="GO:1990362">
    <property type="term" value="F:butanol dehydrogenase (NAD+) activity"/>
    <property type="evidence" value="ECO:0007669"/>
    <property type="project" value="InterPro"/>
</dbReference>
<dbReference type="EMBL" id="AUWU02000008">
    <property type="protein sequence ID" value="KAH0570289.1"/>
    <property type="molecule type" value="Genomic_DNA"/>
</dbReference>
<reference evidence="4 5" key="1">
    <citation type="journal article" date="2014" name="PLoS Genet.">
        <title>The Genome of Spironucleus salmonicida Highlights a Fish Pathogen Adapted to Fluctuating Environments.</title>
        <authorList>
            <person name="Xu F."/>
            <person name="Jerlstrom-Hultqvist J."/>
            <person name="Einarsson E."/>
            <person name="Astvaldsson A."/>
            <person name="Svard S.G."/>
            <person name="Andersson J.O."/>
        </authorList>
    </citation>
    <scope>NUCLEOTIDE SEQUENCE</scope>
    <source>
        <strain evidence="5">ATCC 50377</strain>
    </source>
</reference>
<dbReference type="Gene3D" id="3.40.50.1970">
    <property type="match status" value="1"/>
</dbReference>
<dbReference type="Pfam" id="PF25137">
    <property type="entry name" value="ADH_Fe_C"/>
    <property type="match status" value="1"/>
</dbReference>
<evidence type="ECO:0000313" key="5">
    <source>
        <dbReference type="EMBL" id="KAH0570289.1"/>
    </source>
</evidence>
<name>V6LUY4_9EUKA</name>
<evidence type="ECO:0000259" key="2">
    <source>
        <dbReference type="Pfam" id="PF00465"/>
    </source>
</evidence>
<dbReference type="SUPFAM" id="SSF56796">
    <property type="entry name" value="Dehydroquinate synthase-like"/>
    <property type="match status" value="1"/>
</dbReference>
<protein>
    <submittedName>
        <fullName evidence="4">Alcohol dehydrogenase</fullName>
    </submittedName>
</protein>
<dbReference type="InterPro" id="IPR001670">
    <property type="entry name" value="ADH_Fe/GldA"/>
</dbReference>
<keyword evidence="1" id="KW-0560">Oxidoreductase</keyword>
<dbReference type="GO" id="GO:0046872">
    <property type="term" value="F:metal ion binding"/>
    <property type="evidence" value="ECO:0007669"/>
    <property type="project" value="InterPro"/>
</dbReference>
<dbReference type="Proteomes" id="UP000018208">
    <property type="component" value="Unassembled WGS sequence"/>
</dbReference>
<feature type="domain" description="Alcohol dehydrogenase iron-type/glycerol dehydrogenase GldA" evidence="2">
    <location>
        <begin position="9"/>
        <end position="183"/>
    </location>
</feature>